<dbReference type="PROSITE" id="PS51349">
    <property type="entry name" value="FMN_HYDROXY_ACID_DH_2"/>
    <property type="match status" value="1"/>
</dbReference>
<dbReference type="Gene3D" id="3.20.20.70">
    <property type="entry name" value="Aldolase class I"/>
    <property type="match status" value="1"/>
</dbReference>
<organism evidence="5 6">
    <name type="scientific">Anopheles culicifacies</name>
    <dbReference type="NCBI Taxonomy" id="139723"/>
    <lineage>
        <taxon>Eukaryota</taxon>
        <taxon>Metazoa</taxon>
        <taxon>Ecdysozoa</taxon>
        <taxon>Arthropoda</taxon>
        <taxon>Hexapoda</taxon>
        <taxon>Insecta</taxon>
        <taxon>Pterygota</taxon>
        <taxon>Neoptera</taxon>
        <taxon>Endopterygota</taxon>
        <taxon>Diptera</taxon>
        <taxon>Nematocera</taxon>
        <taxon>Culicoidea</taxon>
        <taxon>Culicidae</taxon>
        <taxon>Anophelinae</taxon>
        <taxon>Anopheles</taxon>
        <taxon>culicifacies species complex</taxon>
    </lineage>
</organism>
<dbReference type="GO" id="GO:0001561">
    <property type="term" value="P:fatty acid alpha-oxidation"/>
    <property type="evidence" value="ECO:0007669"/>
    <property type="project" value="TreeGrafter"/>
</dbReference>
<dbReference type="EMBL" id="AXCM01006081">
    <property type="status" value="NOT_ANNOTATED_CDS"/>
    <property type="molecule type" value="Genomic_DNA"/>
</dbReference>
<evidence type="ECO:0000256" key="2">
    <source>
        <dbReference type="ARBA" id="ARBA00023002"/>
    </source>
</evidence>
<reference evidence="5" key="2">
    <citation type="submission" date="2020-05" db="UniProtKB">
        <authorList>
            <consortium name="EnsemblMetazoa"/>
        </authorList>
    </citation>
    <scope>IDENTIFICATION</scope>
    <source>
        <strain evidence="5">A-37</strain>
    </source>
</reference>
<dbReference type="InterPro" id="IPR013785">
    <property type="entry name" value="Aldolase_TIM"/>
</dbReference>
<dbReference type="InterPro" id="IPR000262">
    <property type="entry name" value="FMN-dep_DH"/>
</dbReference>
<dbReference type="InterPro" id="IPR012133">
    <property type="entry name" value="Alpha-hydoxy_acid_DH_FMN"/>
</dbReference>
<dbReference type="PANTHER" id="PTHR10578:SF149">
    <property type="entry name" value="2-HYDROXYACID OXIDASE 2"/>
    <property type="match status" value="1"/>
</dbReference>
<accession>A0A182MUV4</accession>
<dbReference type="SUPFAM" id="SSF51395">
    <property type="entry name" value="FMN-linked oxidoreductases"/>
    <property type="match status" value="1"/>
</dbReference>
<evidence type="ECO:0000313" key="5">
    <source>
        <dbReference type="EnsemblMetazoa" id="ACUA026794-PA"/>
    </source>
</evidence>
<name>A0A182MUV4_9DIPT</name>
<dbReference type="VEuPathDB" id="VectorBase:ACUA026794"/>
<evidence type="ECO:0000313" key="6">
    <source>
        <dbReference type="Proteomes" id="UP000075883"/>
    </source>
</evidence>
<comment type="cofactor">
    <cofactor evidence="1">
        <name>FMN</name>
        <dbReference type="ChEBI" id="CHEBI:58210"/>
    </cofactor>
</comment>
<comment type="similarity">
    <text evidence="3">Belongs to the FMN-dependent alpha-hydroxy acid dehydrogenase family.</text>
</comment>
<dbReference type="PANTHER" id="PTHR10578">
    <property type="entry name" value="S -2-HYDROXY-ACID OXIDASE-RELATED"/>
    <property type="match status" value="1"/>
</dbReference>
<dbReference type="GO" id="GO:0010181">
    <property type="term" value="F:FMN binding"/>
    <property type="evidence" value="ECO:0007669"/>
    <property type="project" value="InterPro"/>
</dbReference>
<dbReference type="Proteomes" id="UP000075883">
    <property type="component" value="Unassembled WGS sequence"/>
</dbReference>
<dbReference type="AlphaFoldDB" id="A0A182MUV4"/>
<keyword evidence="2" id="KW-0560">Oxidoreductase</keyword>
<dbReference type="EnsemblMetazoa" id="ACUA026794-RA">
    <property type="protein sequence ID" value="ACUA026794-PA"/>
    <property type="gene ID" value="ACUA026794"/>
</dbReference>
<evidence type="ECO:0000259" key="4">
    <source>
        <dbReference type="PROSITE" id="PS51349"/>
    </source>
</evidence>
<feature type="domain" description="FMN hydroxy acid dehydrogenase" evidence="4">
    <location>
        <begin position="1"/>
        <end position="180"/>
    </location>
</feature>
<dbReference type="STRING" id="139723.A0A182MUV4"/>
<sequence>MVLVSVRDYEQRAHEIVPRNALDYYRSGAGDELSLRLNRTGFDRLRIRPRMLQGGSKRDLTCTVLGERFALPIAISPTAMQRMAHPEGEVANAKAAANRQVLFTLSTISTSSIEEVANATPNAPKWFQLYIYRDRKLTEGLVRRAEKAGYRAIVLTVDAPLFGLRRADMRNKFSLPPHLT</sequence>
<dbReference type="InterPro" id="IPR037396">
    <property type="entry name" value="FMN_HAD"/>
</dbReference>
<protein>
    <recommendedName>
        <fullName evidence="4">FMN hydroxy acid dehydrogenase domain-containing protein</fullName>
    </recommendedName>
</protein>
<evidence type="ECO:0000256" key="3">
    <source>
        <dbReference type="ARBA" id="ARBA00024042"/>
    </source>
</evidence>
<dbReference type="Pfam" id="PF01070">
    <property type="entry name" value="FMN_dh"/>
    <property type="match status" value="1"/>
</dbReference>
<dbReference type="CDD" id="cd02809">
    <property type="entry name" value="alpha_hydroxyacid_oxid_FMN"/>
    <property type="match status" value="1"/>
</dbReference>
<evidence type="ECO:0000256" key="1">
    <source>
        <dbReference type="ARBA" id="ARBA00001917"/>
    </source>
</evidence>
<keyword evidence="6" id="KW-1185">Reference proteome</keyword>
<reference evidence="6" key="1">
    <citation type="submission" date="2013-09" db="EMBL/GenBank/DDBJ databases">
        <title>The Genome Sequence of Anopheles culicifacies species A.</title>
        <authorList>
            <consortium name="The Broad Institute Genomics Platform"/>
            <person name="Neafsey D.E."/>
            <person name="Besansky N."/>
            <person name="Howell P."/>
            <person name="Walton C."/>
            <person name="Young S.K."/>
            <person name="Zeng Q."/>
            <person name="Gargeya S."/>
            <person name="Fitzgerald M."/>
            <person name="Haas B."/>
            <person name="Abouelleil A."/>
            <person name="Allen A.W."/>
            <person name="Alvarado L."/>
            <person name="Arachchi H.M."/>
            <person name="Berlin A.M."/>
            <person name="Chapman S.B."/>
            <person name="Gainer-Dewar J."/>
            <person name="Goldberg J."/>
            <person name="Griggs A."/>
            <person name="Gujja S."/>
            <person name="Hansen M."/>
            <person name="Howarth C."/>
            <person name="Imamovic A."/>
            <person name="Ireland A."/>
            <person name="Larimer J."/>
            <person name="McCowan C."/>
            <person name="Murphy C."/>
            <person name="Pearson M."/>
            <person name="Poon T.W."/>
            <person name="Priest M."/>
            <person name="Roberts A."/>
            <person name="Saif S."/>
            <person name="Shea T."/>
            <person name="Sisk P."/>
            <person name="Sykes S."/>
            <person name="Wortman J."/>
            <person name="Nusbaum C."/>
            <person name="Birren B."/>
        </authorList>
    </citation>
    <scope>NUCLEOTIDE SEQUENCE [LARGE SCALE GENOMIC DNA]</scope>
    <source>
        <strain evidence="6">A-37</strain>
    </source>
</reference>
<dbReference type="GO" id="GO:0005782">
    <property type="term" value="C:peroxisomal matrix"/>
    <property type="evidence" value="ECO:0007669"/>
    <property type="project" value="TreeGrafter"/>
</dbReference>
<dbReference type="GO" id="GO:0003973">
    <property type="term" value="F:(S)-2-hydroxy-acid oxidase activity"/>
    <property type="evidence" value="ECO:0007669"/>
    <property type="project" value="TreeGrafter"/>
</dbReference>
<proteinExistence type="inferred from homology"/>